<comment type="caution">
    <text evidence="2">The sequence shown here is derived from an EMBL/GenBank/DDBJ whole genome shotgun (WGS) entry which is preliminary data.</text>
</comment>
<gene>
    <name evidence="2" type="ORF">GO608_08885</name>
</gene>
<feature type="signal peptide" evidence="1">
    <location>
        <begin position="1"/>
        <end position="20"/>
    </location>
</feature>
<name>A0ABX1N2F9_9RHOO</name>
<organism evidence="2 3">
    <name type="scientific">Aromatoleum buckelii</name>
    <dbReference type="NCBI Taxonomy" id="200254"/>
    <lineage>
        <taxon>Bacteria</taxon>
        <taxon>Pseudomonadati</taxon>
        <taxon>Pseudomonadota</taxon>
        <taxon>Betaproteobacteria</taxon>
        <taxon>Rhodocyclales</taxon>
        <taxon>Rhodocyclaceae</taxon>
        <taxon>Aromatoleum</taxon>
    </lineage>
</organism>
<evidence type="ECO:0000256" key="1">
    <source>
        <dbReference type="SAM" id="SignalP"/>
    </source>
</evidence>
<reference evidence="2" key="1">
    <citation type="submission" date="2019-12" db="EMBL/GenBank/DDBJ databases">
        <title>Comparative genomics gives insights into the taxonomy of the Azoarcus-Aromatoleum group and reveals separate origins of nif in the plant-associated Azoarcus and non-plant-associated Aromatoleum sub-groups.</title>
        <authorList>
            <person name="Lafos M."/>
            <person name="Maluk M."/>
            <person name="Batista M."/>
            <person name="Junghare M."/>
            <person name="Carmona M."/>
            <person name="Faoro H."/>
            <person name="Cruz L.M."/>
            <person name="Battistoni F."/>
            <person name="De Souza E."/>
            <person name="Pedrosa F."/>
            <person name="Chen W.-M."/>
            <person name="Poole P.S."/>
            <person name="Dixon R.A."/>
            <person name="James E.K."/>
        </authorList>
    </citation>
    <scope>NUCLEOTIDE SEQUENCE</scope>
    <source>
        <strain evidence="2">U120</strain>
    </source>
</reference>
<dbReference type="Proteomes" id="UP000601990">
    <property type="component" value="Unassembled WGS sequence"/>
</dbReference>
<dbReference type="EMBL" id="WTVH01000014">
    <property type="protein sequence ID" value="NMF93439.1"/>
    <property type="molecule type" value="Genomic_DNA"/>
</dbReference>
<evidence type="ECO:0000313" key="3">
    <source>
        <dbReference type="Proteomes" id="UP000601990"/>
    </source>
</evidence>
<dbReference type="RefSeq" id="WP_169198716.1">
    <property type="nucleotide sequence ID" value="NZ_WTVH02000009.1"/>
</dbReference>
<keyword evidence="3" id="KW-1185">Reference proteome</keyword>
<evidence type="ECO:0000313" key="2">
    <source>
        <dbReference type="EMBL" id="NMF93439.1"/>
    </source>
</evidence>
<evidence type="ECO:0008006" key="4">
    <source>
        <dbReference type="Google" id="ProtNLM"/>
    </source>
</evidence>
<keyword evidence="1" id="KW-0732">Signal</keyword>
<sequence>MTLRRIALCLIFPLAGGCLALPLPRHAGADAAGESAAAPRLNDGDYPVPAPVAYLPHDPQSLAWDLGIVRLDAERVRFDLRMKSLVTGGEGEARQVFARAAQRFADAGGFAGFEVVRFEESVESSWPFAHRVAVGEVRLVRSRIWPGM</sequence>
<feature type="chain" id="PRO_5046678784" description="Lipoprotein" evidence="1">
    <location>
        <begin position="21"/>
        <end position="148"/>
    </location>
</feature>
<protein>
    <recommendedName>
        <fullName evidence="4">Lipoprotein</fullName>
    </recommendedName>
</protein>
<dbReference type="PROSITE" id="PS51257">
    <property type="entry name" value="PROKAR_LIPOPROTEIN"/>
    <property type="match status" value="1"/>
</dbReference>
<proteinExistence type="predicted"/>
<accession>A0ABX1N2F9</accession>